<evidence type="ECO:0000256" key="1">
    <source>
        <dbReference type="ARBA" id="ARBA00010944"/>
    </source>
</evidence>
<accession>A0A166TGN7</accession>
<dbReference type="EMBL" id="LROR01000106">
    <property type="protein sequence ID" value="OBR89969.1"/>
    <property type="molecule type" value="Genomic_DNA"/>
</dbReference>
<dbReference type="InterPro" id="IPR029903">
    <property type="entry name" value="RmlD-like-bd"/>
</dbReference>
<dbReference type="PANTHER" id="PTHR10491">
    <property type="entry name" value="DTDP-4-DEHYDRORHAMNOSE REDUCTASE"/>
    <property type="match status" value="1"/>
</dbReference>
<keyword evidence="2" id="KW-0521">NADP</keyword>
<organism evidence="4 6">
    <name type="scientific">Clostridium coskatii</name>
    <dbReference type="NCBI Taxonomy" id="1705578"/>
    <lineage>
        <taxon>Bacteria</taxon>
        <taxon>Bacillati</taxon>
        <taxon>Bacillota</taxon>
        <taxon>Clostridia</taxon>
        <taxon>Eubacteriales</taxon>
        <taxon>Clostridiaceae</taxon>
        <taxon>Clostridium</taxon>
    </lineage>
</organism>
<dbReference type="SUPFAM" id="SSF51735">
    <property type="entry name" value="NAD(P)-binding Rossmann-fold domains"/>
    <property type="match status" value="1"/>
</dbReference>
<dbReference type="AlphaFoldDB" id="A0A166TGN7"/>
<evidence type="ECO:0000256" key="2">
    <source>
        <dbReference type="RuleBase" id="RU364082"/>
    </source>
</evidence>
<comment type="function">
    <text evidence="2">Catalyzes the reduction of dTDP-6-deoxy-L-lyxo-4-hexulose to yield dTDP-L-rhamnose.</text>
</comment>
<dbReference type="Proteomes" id="UP000093694">
    <property type="component" value="Unassembled WGS sequence"/>
</dbReference>
<dbReference type="Proteomes" id="UP000077384">
    <property type="component" value="Unassembled WGS sequence"/>
</dbReference>
<evidence type="ECO:0000313" key="6">
    <source>
        <dbReference type="Proteomes" id="UP000077384"/>
    </source>
</evidence>
<feature type="domain" description="RmlD-like substrate binding" evidence="3">
    <location>
        <begin position="4"/>
        <end position="286"/>
    </location>
</feature>
<evidence type="ECO:0000313" key="4">
    <source>
        <dbReference type="EMBL" id="OAA93669.1"/>
    </source>
</evidence>
<dbReference type="Gene3D" id="3.40.50.720">
    <property type="entry name" value="NAD(P)-binding Rossmann-like Domain"/>
    <property type="match status" value="1"/>
</dbReference>
<dbReference type="Pfam" id="PF04321">
    <property type="entry name" value="RmlD_sub_bind"/>
    <property type="match status" value="1"/>
</dbReference>
<name>A0A166TGN7_9CLOT</name>
<comment type="similarity">
    <text evidence="1 2">Belongs to the dTDP-4-dehydrorhamnose reductase family.</text>
</comment>
<dbReference type="CDD" id="cd05254">
    <property type="entry name" value="dTDP_HR_like_SDR_e"/>
    <property type="match status" value="1"/>
</dbReference>
<comment type="pathway">
    <text evidence="2">Carbohydrate biosynthesis; dTDP-L-rhamnose biosynthesis.</text>
</comment>
<evidence type="ECO:0000313" key="5">
    <source>
        <dbReference type="EMBL" id="OBR89969.1"/>
    </source>
</evidence>
<reference evidence="4 6" key="1">
    <citation type="journal article" date="2015" name="Biotechnol. Bioeng.">
        <title>Genome sequence and phenotypic characterization of Caulobacter segnis.</title>
        <authorList>
            <person name="Patel S."/>
            <person name="Fletcher B."/>
            <person name="Scott D.C."/>
            <person name="Ely B."/>
        </authorList>
    </citation>
    <scope>NUCLEOTIDE SEQUENCE [LARGE SCALE GENOMIC DNA]</scope>
    <source>
        <strain evidence="4 6">PS02</strain>
    </source>
</reference>
<dbReference type="InterPro" id="IPR005913">
    <property type="entry name" value="dTDP_dehydrorham_reduct"/>
</dbReference>
<reference evidence="5 7" key="2">
    <citation type="journal article" date="2016" name="Front. Microbiol.">
        <title>Industrial Acetogenic Biocatalysts: A Comparative Metabolic and Genomic Analysis.</title>
        <authorList>
            <person name="Bengelsdorf F."/>
            <person name="Poehlein A."/>
            <person name="Sonja S."/>
            <person name="Erz C."/>
            <person name="Hummel T."/>
            <person name="Hoffmeister S."/>
            <person name="Daniel R."/>
            <person name="Durre P."/>
        </authorList>
    </citation>
    <scope>NUCLEOTIDE SEQUENCE [LARGE SCALE GENOMIC DNA]</scope>
    <source>
        <strain evidence="5 7">PTA-10522</strain>
    </source>
</reference>
<sequence>MLKRVLIVGASGFLGKELYKAFKLNTYYETYGTYFKNEMNSFEYLSMMQLDSIKSTFDKVRPNIVIITSSLTNVEYCEANKDEAYEINVIGIKNIVGFCKKYNCRVVYISTEYVFDGKNGPYDEEDAEFPINYYGKTKLEAEKIIKSEIKDYLIARTTVIYGWDLNSKNFIMQLINNLSKNKSMKIPNDQISSPTYCNDLSMIIEKSCDKDIKGVINVVGNDVIDRYRFAVRAAEILELNKSLLIPVKTISLGQIASRPLNAGLKVDKLISLLKIKPLGIDEGLKNVKLNHDKYKVEEAYGE</sequence>
<evidence type="ECO:0000259" key="3">
    <source>
        <dbReference type="Pfam" id="PF04321"/>
    </source>
</evidence>
<proteinExistence type="inferred from homology"/>
<protein>
    <recommendedName>
        <fullName evidence="2">dTDP-4-dehydrorhamnose reductase</fullName>
        <ecNumber evidence="2">1.1.1.133</ecNumber>
    </recommendedName>
</protein>
<dbReference type="RefSeq" id="WP_063600812.1">
    <property type="nucleotide sequence ID" value="NZ_LITQ01000011.1"/>
</dbReference>
<dbReference type="GO" id="GO:0008831">
    <property type="term" value="F:dTDP-4-dehydrorhamnose reductase activity"/>
    <property type="evidence" value="ECO:0007669"/>
    <property type="project" value="UniProtKB-EC"/>
</dbReference>
<dbReference type="PANTHER" id="PTHR10491:SF4">
    <property type="entry name" value="METHIONINE ADENOSYLTRANSFERASE 2 SUBUNIT BETA"/>
    <property type="match status" value="1"/>
</dbReference>
<keyword evidence="7" id="KW-1185">Reference proteome</keyword>
<dbReference type="InterPro" id="IPR036291">
    <property type="entry name" value="NAD(P)-bd_dom_sf"/>
</dbReference>
<dbReference type="PATRIC" id="fig|1705578.3.peg.4276"/>
<dbReference type="EMBL" id="LITQ01000011">
    <property type="protein sequence ID" value="OAA93669.1"/>
    <property type="molecule type" value="Genomic_DNA"/>
</dbReference>
<keyword evidence="2 4" id="KW-0560">Oxidoreductase</keyword>
<comment type="caution">
    <text evidence="4">The sequence shown here is derived from an EMBL/GenBank/DDBJ whole genome shotgun (WGS) entry which is preliminary data.</text>
</comment>
<gene>
    <name evidence="4" type="primary">rmlD_3</name>
    <name evidence="5" type="ORF">CLCOS_41910</name>
    <name evidence="4" type="ORF">WX73_04165</name>
</gene>
<evidence type="ECO:0000313" key="7">
    <source>
        <dbReference type="Proteomes" id="UP000093694"/>
    </source>
</evidence>
<dbReference type="EC" id="1.1.1.133" evidence="2"/>